<sequence length="47" mass="5281">MLPVSARAVPVRSWFAALFAATIVGHRVAIWLVDRLPFVTSLYRLRG</sequence>
<dbReference type="AlphaFoldDB" id="M0CIG3"/>
<keyword evidence="1" id="KW-0472">Membrane</keyword>
<name>M0CIG3_9EURY</name>
<reference evidence="2 3" key="1">
    <citation type="journal article" date="2014" name="PLoS Genet.">
        <title>Phylogenetically driven sequencing of extremely halophilic archaea reveals strategies for static and dynamic osmo-response.</title>
        <authorList>
            <person name="Becker E.A."/>
            <person name="Seitzer P.M."/>
            <person name="Tritt A."/>
            <person name="Larsen D."/>
            <person name="Krusor M."/>
            <person name="Yao A.I."/>
            <person name="Wu D."/>
            <person name="Madern D."/>
            <person name="Eisen J.A."/>
            <person name="Darling A.E."/>
            <person name="Facciotti M.T."/>
        </authorList>
    </citation>
    <scope>NUCLEOTIDE SEQUENCE [LARGE SCALE GENOMIC DNA]</scope>
    <source>
        <strain evidence="2 3">JCM 13891</strain>
    </source>
</reference>
<dbReference type="Proteomes" id="UP000011657">
    <property type="component" value="Unassembled WGS sequence"/>
</dbReference>
<keyword evidence="1" id="KW-1133">Transmembrane helix</keyword>
<keyword evidence="1" id="KW-0812">Transmembrane</keyword>
<proteinExistence type="predicted"/>
<dbReference type="RefSeq" id="WP_008892952.1">
    <property type="nucleotide sequence ID" value="NZ_AOIS01000012.1"/>
</dbReference>
<dbReference type="EMBL" id="AOIS01000012">
    <property type="protein sequence ID" value="ELZ23065.1"/>
    <property type="molecule type" value="Genomic_DNA"/>
</dbReference>
<keyword evidence="3" id="KW-1185">Reference proteome</keyword>
<evidence type="ECO:0000256" key="1">
    <source>
        <dbReference type="SAM" id="Phobius"/>
    </source>
</evidence>
<dbReference type="OrthoDB" id="196891at2157"/>
<evidence type="ECO:0000313" key="2">
    <source>
        <dbReference type="EMBL" id="ELZ23065.1"/>
    </source>
</evidence>
<gene>
    <name evidence="2" type="ORF">C477_03090</name>
</gene>
<feature type="transmembrane region" description="Helical" evidence="1">
    <location>
        <begin position="12"/>
        <end position="33"/>
    </location>
</feature>
<comment type="caution">
    <text evidence="2">The sequence shown here is derived from an EMBL/GenBank/DDBJ whole genome shotgun (WGS) entry which is preliminary data.</text>
</comment>
<dbReference type="PATRIC" id="fig|1227488.3.peg.608"/>
<evidence type="ECO:0000313" key="3">
    <source>
        <dbReference type="Proteomes" id="UP000011657"/>
    </source>
</evidence>
<protein>
    <submittedName>
        <fullName evidence="2">Uncharacterized protein</fullName>
    </submittedName>
</protein>
<accession>M0CIG3</accession>
<organism evidence="2 3">
    <name type="scientific">Haloterrigena salina JCM 13891</name>
    <dbReference type="NCBI Taxonomy" id="1227488"/>
    <lineage>
        <taxon>Archaea</taxon>
        <taxon>Methanobacteriati</taxon>
        <taxon>Methanobacteriota</taxon>
        <taxon>Stenosarchaea group</taxon>
        <taxon>Halobacteria</taxon>
        <taxon>Halobacteriales</taxon>
        <taxon>Natrialbaceae</taxon>
        <taxon>Haloterrigena</taxon>
    </lineage>
</organism>